<evidence type="ECO:0000313" key="9">
    <source>
        <dbReference type="EMBL" id="PHQ29045.1"/>
    </source>
</evidence>
<dbReference type="GO" id="GO:0006508">
    <property type="term" value="P:proteolysis"/>
    <property type="evidence" value="ECO:0007669"/>
    <property type="project" value="UniProtKB-KW"/>
</dbReference>
<dbReference type="GO" id="GO:0004252">
    <property type="term" value="F:serine-type endopeptidase activity"/>
    <property type="evidence" value="ECO:0007669"/>
    <property type="project" value="InterPro"/>
</dbReference>
<keyword evidence="4" id="KW-0378">Hydrolase</keyword>
<dbReference type="Gene3D" id="1.20.1540.10">
    <property type="entry name" value="Rhomboid-like"/>
    <property type="match status" value="1"/>
</dbReference>
<feature type="transmembrane region" description="Helical" evidence="7">
    <location>
        <begin position="57"/>
        <end position="74"/>
    </location>
</feature>
<feature type="transmembrane region" description="Helical" evidence="7">
    <location>
        <begin position="12"/>
        <end position="37"/>
    </location>
</feature>
<comment type="subcellular location">
    <subcellularLocation>
        <location evidence="1">Membrane</location>
        <topology evidence="1">Multi-pass membrane protein</topology>
    </subcellularLocation>
</comment>
<evidence type="ECO:0000256" key="7">
    <source>
        <dbReference type="SAM" id="Phobius"/>
    </source>
</evidence>
<feature type="domain" description="Peptidase S54 rhomboid" evidence="8">
    <location>
        <begin position="163"/>
        <end position="246"/>
    </location>
</feature>
<protein>
    <submittedName>
        <fullName evidence="9">Rhomboid family intramembrane serine protease</fullName>
    </submittedName>
</protein>
<keyword evidence="5 7" id="KW-1133">Transmembrane helix</keyword>
<evidence type="ECO:0000256" key="1">
    <source>
        <dbReference type="ARBA" id="ARBA00004141"/>
    </source>
</evidence>
<keyword evidence="6 7" id="KW-0472">Membrane</keyword>
<evidence type="ECO:0000256" key="3">
    <source>
        <dbReference type="ARBA" id="ARBA00022692"/>
    </source>
</evidence>
<gene>
    <name evidence="9" type="ORF">CJ305_12725</name>
</gene>
<proteinExistence type="inferred from homology"/>
<dbReference type="InterPro" id="IPR050925">
    <property type="entry name" value="Rhomboid_protease_S54"/>
</dbReference>
<dbReference type="Proteomes" id="UP000229433">
    <property type="component" value="Unassembled WGS sequence"/>
</dbReference>
<dbReference type="InterPro" id="IPR022764">
    <property type="entry name" value="Peptidase_S54_rhomboid_dom"/>
</dbReference>
<keyword evidence="3 7" id="KW-0812">Transmembrane</keyword>
<dbReference type="OrthoDB" id="9807874at2"/>
<dbReference type="SUPFAM" id="SSF144091">
    <property type="entry name" value="Rhomboid-like"/>
    <property type="match status" value="1"/>
</dbReference>
<feature type="domain" description="Peptidase S54 rhomboid" evidence="8">
    <location>
        <begin position="43"/>
        <end position="106"/>
    </location>
</feature>
<comment type="caution">
    <text evidence="9">The sequence shown here is derived from an EMBL/GenBank/DDBJ whole genome shotgun (WGS) entry which is preliminary data.</text>
</comment>
<dbReference type="PANTHER" id="PTHR43731">
    <property type="entry name" value="RHOMBOID PROTEASE"/>
    <property type="match status" value="1"/>
</dbReference>
<evidence type="ECO:0000256" key="2">
    <source>
        <dbReference type="ARBA" id="ARBA00009045"/>
    </source>
</evidence>
<accession>A0A2G1VQK9</accession>
<name>A0A2G1VQK9_9FLAO</name>
<evidence type="ECO:0000256" key="6">
    <source>
        <dbReference type="ARBA" id="ARBA00023136"/>
    </source>
</evidence>
<feature type="transmembrane region" description="Helical" evidence="7">
    <location>
        <begin position="86"/>
        <end position="109"/>
    </location>
</feature>
<evidence type="ECO:0000313" key="10">
    <source>
        <dbReference type="Proteomes" id="UP000229433"/>
    </source>
</evidence>
<dbReference type="RefSeq" id="WP_099646660.1">
    <property type="nucleotide sequence ID" value="NZ_KZ319292.1"/>
</dbReference>
<feature type="transmembrane region" description="Helical" evidence="7">
    <location>
        <begin position="173"/>
        <end position="196"/>
    </location>
</feature>
<feature type="transmembrane region" description="Helical" evidence="7">
    <location>
        <begin position="229"/>
        <end position="246"/>
    </location>
</feature>
<keyword evidence="9" id="KW-0645">Protease</keyword>
<dbReference type="AlphaFoldDB" id="A0A2G1VQK9"/>
<keyword evidence="10" id="KW-1185">Reference proteome</keyword>
<evidence type="ECO:0000256" key="4">
    <source>
        <dbReference type="ARBA" id="ARBA00022801"/>
    </source>
</evidence>
<dbReference type="InterPro" id="IPR035952">
    <property type="entry name" value="Rhomboid-like_sf"/>
</dbReference>
<sequence>MGRITETVKVLLIINIIFYLGTLFLFPQGQGLFALWFPENPNFEFWQPLTHMFMHDQSSIFHILFNMYALWAFGSPVESSIGKNKFIFFYFSAGLGAALIHLAVAYFYYYQGYQALVDSGFSPSEITTYVNDAFTSIASNQGQYRIPNGVTDVEAVKGMVEAFSTRAVGASGAVYGVLVAFGMLFPNAELMLIFLPIPIKAKFFIPALLLLDLFSGVTGFSLFGQNIANFAHIGGALFGFIMMWYWKKNSFNDKRWY</sequence>
<feature type="transmembrane region" description="Helical" evidence="7">
    <location>
        <begin position="203"/>
        <end position="223"/>
    </location>
</feature>
<reference evidence="9 10" key="1">
    <citation type="submission" date="2017-08" db="EMBL/GenBank/DDBJ databases">
        <title>The whole genome shortgun sequences of strain Leeuwenhoekiella nanhaiensis G18 from the South China Sea.</title>
        <authorList>
            <person name="Liu Q."/>
        </authorList>
    </citation>
    <scope>NUCLEOTIDE SEQUENCE [LARGE SCALE GENOMIC DNA]</scope>
    <source>
        <strain evidence="9 10">G18</strain>
    </source>
</reference>
<organism evidence="9 10">
    <name type="scientific">Leeuwenhoekiella nanhaiensis</name>
    <dbReference type="NCBI Taxonomy" id="1655491"/>
    <lineage>
        <taxon>Bacteria</taxon>
        <taxon>Pseudomonadati</taxon>
        <taxon>Bacteroidota</taxon>
        <taxon>Flavobacteriia</taxon>
        <taxon>Flavobacteriales</taxon>
        <taxon>Flavobacteriaceae</taxon>
        <taxon>Leeuwenhoekiella</taxon>
    </lineage>
</organism>
<dbReference type="PANTHER" id="PTHR43731:SF14">
    <property type="entry name" value="PRESENILIN-ASSOCIATED RHOMBOID-LIKE PROTEIN, MITOCHONDRIAL"/>
    <property type="match status" value="1"/>
</dbReference>
<evidence type="ECO:0000256" key="5">
    <source>
        <dbReference type="ARBA" id="ARBA00022989"/>
    </source>
</evidence>
<dbReference type="GO" id="GO:0016020">
    <property type="term" value="C:membrane"/>
    <property type="evidence" value="ECO:0007669"/>
    <property type="project" value="UniProtKB-SubCell"/>
</dbReference>
<comment type="similarity">
    <text evidence="2">Belongs to the peptidase S54 family.</text>
</comment>
<dbReference type="EMBL" id="NQXA01000010">
    <property type="protein sequence ID" value="PHQ29045.1"/>
    <property type="molecule type" value="Genomic_DNA"/>
</dbReference>
<evidence type="ECO:0000259" key="8">
    <source>
        <dbReference type="Pfam" id="PF01694"/>
    </source>
</evidence>
<dbReference type="Pfam" id="PF01694">
    <property type="entry name" value="Rhomboid"/>
    <property type="match status" value="2"/>
</dbReference>